<gene>
    <name evidence="4" type="ORF">HJ588_16985</name>
</gene>
<protein>
    <submittedName>
        <fullName evidence="4">Nitroreductase</fullName>
    </submittedName>
</protein>
<evidence type="ECO:0000256" key="1">
    <source>
        <dbReference type="ARBA" id="ARBA00007118"/>
    </source>
</evidence>
<reference evidence="4 5" key="1">
    <citation type="submission" date="2020-05" db="EMBL/GenBank/DDBJ databases">
        <title>Flexivirga sp. ID2601S isolated from air conditioner.</title>
        <authorList>
            <person name="Kim D.H."/>
        </authorList>
    </citation>
    <scope>NUCLEOTIDE SEQUENCE [LARGE SCALE GENOMIC DNA]</scope>
    <source>
        <strain evidence="4 5">ID2601S</strain>
    </source>
</reference>
<evidence type="ECO:0000259" key="3">
    <source>
        <dbReference type="Pfam" id="PF00881"/>
    </source>
</evidence>
<sequence>MDLLMPVLRRRWSPREFDPDRVLSTDETDALLEAARWAPSAGNSQPWAFHPVLRKSARWEAVVPHLAGSCLPWATQASLLVVNLCQMYVEGTDWQYSEFATYDLGQAVAHMTIQAHSMGLAGRQFRAFDKDALTAELDVPPHWEILTMTAFGAAAPGAVRDAGAASRADSVSWPRP</sequence>
<dbReference type="InterPro" id="IPR000415">
    <property type="entry name" value="Nitroreductase-like"/>
</dbReference>
<dbReference type="PANTHER" id="PTHR43673:SF10">
    <property type="entry name" value="NADH DEHYDROGENASE_NAD(P)H NITROREDUCTASE XCC3605-RELATED"/>
    <property type="match status" value="1"/>
</dbReference>
<proteinExistence type="inferred from homology"/>
<dbReference type="Gene3D" id="3.40.109.10">
    <property type="entry name" value="NADH Oxidase"/>
    <property type="match status" value="1"/>
</dbReference>
<name>A0A849AN79_9MICO</name>
<comment type="caution">
    <text evidence="4">The sequence shown here is derived from an EMBL/GenBank/DDBJ whole genome shotgun (WGS) entry which is preliminary data.</text>
</comment>
<dbReference type="PANTHER" id="PTHR43673">
    <property type="entry name" value="NAD(P)H NITROREDUCTASE YDGI-RELATED"/>
    <property type="match status" value="1"/>
</dbReference>
<evidence type="ECO:0000256" key="2">
    <source>
        <dbReference type="ARBA" id="ARBA00023002"/>
    </source>
</evidence>
<dbReference type="EMBL" id="JABENB010000003">
    <property type="protein sequence ID" value="NNG40956.1"/>
    <property type="molecule type" value="Genomic_DNA"/>
</dbReference>
<feature type="domain" description="Nitroreductase" evidence="3">
    <location>
        <begin position="8"/>
        <end position="68"/>
    </location>
</feature>
<keyword evidence="2" id="KW-0560">Oxidoreductase</keyword>
<accession>A0A849AN79</accession>
<dbReference type="SUPFAM" id="SSF55469">
    <property type="entry name" value="FMN-dependent nitroreductase-like"/>
    <property type="match status" value="1"/>
</dbReference>
<organism evidence="4 5">
    <name type="scientific">Flexivirga aerilata</name>
    <dbReference type="NCBI Taxonomy" id="1656889"/>
    <lineage>
        <taxon>Bacteria</taxon>
        <taxon>Bacillati</taxon>
        <taxon>Actinomycetota</taxon>
        <taxon>Actinomycetes</taxon>
        <taxon>Micrococcales</taxon>
        <taxon>Dermacoccaceae</taxon>
        <taxon>Flexivirga</taxon>
    </lineage>
</organism>
<dbReference type="RefSeq" id="WP_171157811.1">
    <property type="nucleotide sequence ID" value="NZ_JABENB010000003.1"/>
</dbReference>
<comment type="similarity">
    <text evidence="1">Belongs to the nitroreductase family.</text>
</comment>
<dbReference type="AlphaFoldDB" id="A0A849AN79"/>
<dbReference type="InterPro" id="IPR029479">
    <property type="entry name" value="Nitroreductase"/>
</dbReference>
<dbReference type="Pfam" id="PF00881">
    <property type="entry name" value="Nitroreductase"/>
    <property type="match status" value="1"/>
</dbReference>
<keyword evidence="5" id="KW-1185">Reference proteome</keyword>
<evidence type="ECO:0000313" key="5">
    <source>
        <dbReference type="Proteomes" id="UP000557772"/>
    </source>
</evidence>
<dbReference type="Proteomes" id="UP000557772">
    <property type="component" value="Unassembled WGS sequence"/>
</dbReference>
<evidence type="ECO:0000313" key="4">
    <source>
        <dbReference type="EMBL" id="NNG40956.1"/>
    </source>
</evidence>
<dbReference type="GO" id="GO:0016491">
    <property type="term" value="F:oxidoreductase activity"/>
    <property type="evidence" value="ECO:0007669"/>
    <property type="project" value="UniProtKB-KW"/>
</dbReference>